<proteinExistence type="predicted"/>
<dbReference type="EMBL" id="JAQQBS010001449">
    <property type="protein sequence ID" value="KAK0157195.1"/>
    <property type="molecule type" value="Genomic_DNA"/>
</dbReference>
<comment type="caution">
    <text evidence="2">The sequence shown here is derived from an EMBL/GenBank/DDBJ whole genome shotgun (WGS) entry which is preliminary data.</text>
</comment>
<gene>
    <name evidence="2" type="ORF">PV328_011763</name>
</gene>
<keyword evidence="3" id="KW-1185">Reference proteome</keyword>
<evidence type="ECO:0000313" key="3">
    <source>
        <dbReference type="Proteomes" id="UP001168990"/>
    </source>
</evidence>
<reference evidence="2" key="2">
    <citation type="submission" date="2023-03" db="EMBL/GenBank/DDBJ databases">
        <authorList>
            <person name="Inwood S.N."/>
            <person name="Skelly J.G."/>
            <person name="Guhlin J."/>
            <person name="Harrop T.W.R."/>
            <person name="Goldson S.G."/>
            <person name="Dearden P.K."/>
        </authorList>
    </citation>
    <scope>NUCLEOTIDE SEQUENCE</scope>
    <source>
        <strain evidence="2">Irish</strain>
        <tissue evidence="2">Whole body</tissue>
    </source>
</reference>
<protein>
    <submittedName>
        <fullName evidence="2">Uncharacterized protein</fullName>
    </submittedName>
</protein>
<dbReference type="Proteomes" id="UP001168990">
    <property type="component" value="Unassembled WGS sequence"/>
</dbReference>
<name>A0AA39C3F3_9HYME</name>
<organism evidence="2 3">
    <name type="scientific">Microctonus aethiopoides</name>
    <dbReference type="NCBI Taxonomy" id="144406"/>
    <lineage>
        <taxon>Eukaryota</taxon>
        <taxon>Metazoa</taxon>
        <taxon>Ecdysozoa</taxon>
        <taxon>Arthropoda</taxon>
        <taxon>Hexapoda</taxon>
        <taxon>Insecta</taxon>
        <taxon>Pterygota</taxon>
        <taxon>Neoptera</taxon>
        <taxon>Endopterygota</taxon>
        <taxon>Hymenoptera</taxon>
        <taxon>Apocrita</taxon>
        <taxon>Ichneumonoidea</taxon>
        <taxon>Braconidae</taxon>
        <taxon>Euphorinae</taxon>
        <taxon>Microctonus</taxon>
    </lineage>
</organism>
<sequence length="251" mass="28568">MLKEKFTTQDILVSQADNDADVLIIETAINQFNLTHVNVVAGENVDLLLLVTAQTPTEKFIYFLKPATEVFERLALTISNFPEELKMSCFGCFVSDENKVGVVFSSPKLMNTIGHYETTELYIDGTFDVSSSENAHQCTATGNTNKKARNGHPGDAGPLVEQRIIRQKRERKWVREAARRLSEEEDLLVPYNFREEEVYDFFGIRWMMEGNRGLDHPSDFWGLLGANNGSSSILDFYDNLARRKNLKRKCT</sequence>
<feature type="region of interest" description="Disordered" evidence="1">
    <location>
        <begin position="138"/>
        <end position="157"/>
    </location>
</feature>
<accession>A0AA39C3F3</accession>
<evidence type="ECO:0000256" key="1">
    <source>
        <dbReference type="SAM" id="MobiDB-lite"/>
    </source>
</evidence>
<evidence type="ECO:0000313" key="2">
    <source>
        <dbReference type="EMBL" id="KAK0157195.1"/>
    </source>
</evidence>
<dbReference type="AlphaFoldDB" id="A0AA39C3F3"/>
<reference evidence="2" key="1">
    <citation type="journal article" date="2023" name="bioRxiv">
        <title>Scaffold-level genome assemblies of two parasitoid biocontrol wasps reveal the parthenogenesis mechanism and an associated novel virus.</title>
        <authorList>
            <person name="Inwood S."/>
            <person name="Skelly J."/>
            <person name="Guhlin J."/>
            <person name="Harrop T."/>
            <person name="Goldson S."/>
            <person name="Dearden P."/>
        </authorList>
    </citation>
    <scope>NUCLEOTIDE SEQUENCE</scope>
    <source>
        <strain evidence="2">Irish</strain>
        <tissue evidence="2">Whole body</tissue>
    </source>
</reference>